<gene>
    <name evidence="1" type="ORF">EOD41_09530</name>
</gene>
<comment type="caution">
    <text evidence="1">The sequence shown here is derived from an EMBL/GenBank/DDBJ whole genome shotgun (WGS) entry which is preliminary data.</text>
</comment>
<keyword evidence="2" id="KW-1185">Reference proteome</keyword>
<dbReference type="OrthoDB" id="978748at2"/>
<organism evidence="1 2">
    <name type="scientific">Mucilaginibacter limnophilus</name>
    <dbReference type="NCBI Taxonomy" id="1932778"/>
    <lineage>
        <taxon>Bacteria</taxon>
        <taxon>Pseudomonadati</taxon>
        <taxon>Bacteroidota</taxon>
        <taxon>Sphingobacteriia</taxon>
        <taxon>Sphingobacteriales</taxon>
        <taxon>Sphingobacteriaceae</taxon>
        <taxon>Mucilaginibacter</taxon>
    </lineage>
</organism>
<sequence length="175" mass="20579">MSITTYGLQQIKKELQHLPNEQLAELLLRVARYKKENKELLAYLLFNAHDEQGFIEQVKAEVGFNFSQLPTQSYFAAKGLRKILRLITKYVKFTASKPAEIELLISFCQNYLQYADRKTSYKPLRVIFIRQLEKIRTSIGKLHEDLQYDYSSSYEELLADADKKLQWLNINDHVL</sequence>
<dbReference type="EMBL" id="SACK01000003">
    <property type="protein sequence ID" value="RVU00867.1"/>
    <property type="molecule type" value="Genomic_DNA"/>
</dbReference>
<accession>A0A3S2WY78</accession>
<reference evidence="1 2" key="1">
    <citation type="submission" date="2019-01" db="EMBL/GenBank/DDBJ databases">
        <authorList>
            <person name="Chen W.-M."/>
        </authorList>
    </citation>
    <scope>NUCLEOTIDE SEQUENCE [LARGE SCALE GENOMIC DNA]</scope>
    <source>
        <strain evidence="1 2">YBJ-36</strain>
    </source>
</reference>
<dbReference type="Proteomes" id="UP000282759">
    <property type="component" value="Unassembled WGS sequence"/>
</dbReference>
<name>A0A3S2WY78_9SPHI</name>
<dbReference type="RefSeq" id="WP_127704584.1">
    <property type="nucleotide sequence ID" value="NZ_SACK01000003.1"/>
</dbReference>
<protein>
    <submittedName>
        <fullName evidence="1">Uncharacterized protein</fullName>
    </submittedName>
</protein>
<evidence type="ECO:0000313" key="1">
    <source>
        <dbReference type="EMBL" id="RVU00867.1"/>
    </source>
</evidence>
<dbReference type="AlphaFoldDB" id="A0A3S2WY78"/>
<proteinExistence type="predicted"/>
<evidence type="ECO:0000313" key="2">
    <source>
        <dbReference type="Proteomes" id="UP000282759"/>
    </source>
</evidence>